<dbReference type="OrthoDB" id="5406427at2759"/>
<feature type="compositionally biased region" description="Low complexity" evidence="1">
    <location>
        <begin position="326"/>
        <end position="340"/>
    </location>
</feature>
<feature type="region of interest" description="Disordered" evidence="1">
    <location>
        <begin position="592"/>
        <end position="615"/>
    </location>
</feature>
<evidence type="ECO:0000313" key="2">
    <source>
        <dbReference type="EMBL" id="RFU26722.1"/>
    </source>
</evidence>
<keyword evidence="3" id="KW-1185">Reference proteome</keyword>
<reference evidence="2 3" key="1">
    <citation type="submission" date="2018-05" db="EMBL/GenBank/DDBJ databases">
        <title>Draft genome sequence of Scytalidium lignicola DSM 105466, a ubiquitous saprotrophic fungus.</title>
        <authorList>
            <person name="Buettner E."/>
            <person name="Gebauer A.M."/>
            <person name="Hofrichter M."/>
            <person name="Liers C."/>
            <person name="Kellner H."/>
        </authorList>
    </citation>
    <scope>NUCLEOTIDE SEQUENCE [LARGE SCALE GENOMIC DNA]</scope>
    <source>
        <strain evidence="2 3">DSM 105466</strain>
    </source>
</reference>
<feature type="compositionally biased region" description="Basic and acidic residues" evidence="1">
    <location>
        <begin position="95"/>
        <end position="110"/>
    </location>
</feature>
<feature type="compositionally biased region" description="Gly residues" evidence="1">
    <location>
        <begin position="163"/>
        <end position="172"/>
    </location>
</feature>
<feature type="compositionally biased region" description="Low complexity" evidence="1">
    <location>
        <begin position="817"/>
        <end position="837"/>
    </location>
</feature>
<dbReference type="AlphaFoldDB" id="A0A3E2H0F2"/>
<evidence type="ECO:0008006" key="4">
    <source>
        <dbReference type="Google" id="ProtNLM"/>
    </source>
</evidence>
<protein>
    <recommendedName>
        <fullName evidence="4">Cell wall proline rich protein</fullName>
    </recommendedName>
</protein>
<feature type="region of interest" description="Disordered" evidence="1">
    <location>
        <begin position="267"/>
        <end position="287"/>
    </location>
</feature>
<feature type="region of interest" description="Disordered" evidence="1">
    <location>
        <begin position="772"/>
        <end position="794"/>
    </location>
</feature>
<feature type="compositionally biased region" description="Basic and acidic residues" evidence="1">
    <location>
        <begin position="745"/>
        <end position="758"/>
    </location>
</feature>
<dbReference type="Proteomes" id="UP000258309">
    <property type="component" value="Unassembled WGS sequence"/>
</dbReference>
<feature type="compositionally biased region" description="Pro residues" evidence="1">
    <location>
        <begin position="56"/>
        <end position="65"/>
    </location>
</feature>
<feature type="compositionally biased region" description="Polar residues" evidence="1">
    <location>
        <begin position="70"/>
        <end position="82"/>
    </location>
</feature>
<feature type="compositionally biased region" description="Basic residues" evidence="1">
    <location>
        <begin position="497"/>
        <end position="510"/>
    </location>
</feature>
<dbReference type="OMA" id="FNTPDMR"/>
<feature type="region of interest" description="Disordered" evidence="1">
    <location>
        <begin position="459"/>
        <end position="571"/>
    </location>
</feature>
<accession>A0A3E2H0F2</accession>
<feature type="compositionally biased region" description="Low complexity" evidence="1">
    <location>
        <begin position="877"/>
        <end position="891"/>
    </location>
</feature>
<feature type="non-terminal residue" evidence="2">
    <location>
        <position position="975"/>
    </location>
</feature>
<feature type="non-terminal residue" evidence="2">
    <location>
        <position position="1"/>
    </location>
</feature>
<evidence type="ECO:0000256" key="1">
    <source>
        <dbReference type="SAM" id="MobiDB-lite"/>
    </source>
</evidence>
<dbReference type="STRING" id="5539.A0A3E2H0F2"/>
<comment type="caution">
    <text evidence="2">The sequence shown here is derived from an EMBL/GenBank/DDBJ whole genome shotgun (WGS) entry which is preliminary data.</text>
</comment>
<feature type="region of interest" description="Disordered" evidence="1">
    <location>
        <begin position="326"/>
        <end position="391"/>
    </location>
</feature>
<feature type="region of interest" description="Disordered" evidence="1">
    <location>
        <begin position="725"/>
        <end position="758"/>
    </location>
</feature>
<feature type="compositionally biased region" description="Low complexity" evidence="1">
    <location>
        <begin position="30"/>
        <end position="55"/>
    </location>
</feature>
<feature type="region of interest" description="Disordered" evidence="1">
    <location>
        <begin position="873"/>
        <end position="975"/>
    </location>
</feature>
<sequence>MAATSTTAAQVMHGGISLNASVGPTMGDQLTSRRTGSLSSSSSTAITHSARINIPSPLPNPPFVFPPRDTASSSAPASFSRTTGRRPMSAIELNFEPKRDLGSTMGDKKRQVPPPLPSFSFNPSTSASLGPASALSPPLSPQSPRTMAARPAGHRRSTSEYVGGDGKAGPGVGLVSTSPTKIDGALPSPTGPPAMGPPAGRRGHAHRRSAALSSHDLSIILKPITPTLSPKGGSAPNSPADQVKPQISFPSITNAVGTIPTIQTPQDEEFPRAASSPEGSPPGKALNRVRVGFSDTLEFIPRPLSLVSSDTSSTITTLKGHSVSNSLSSIVSSGTSTPSSKEQRSSASGLLPSQKASDGRPKTAGSILDGTKDTSNFLDGAASPRRRGSIPLLMDDSLNIPGTPSTPKFNAKKWNFFGHDLAGGETSPSRSRPVSAASSVNELQNVKVDIVPPSINVQSPDDMPILEPTVSRRSTASKKHMKKQKKVKSWAGSILSRRTRPRSQKQKAARRSPTPPIHPFASRIEDSTTGSESLAIPVTTTAESSPSTTPEIQTDFTTWKPRKVVPSPDDESMSPIIDLDAALGPFQTPSAFNSSYDPQFEASQKPGSSKRRMHSAAGMGGFVGPGMHYHRRAESAPEMVPFDFPRFGIHRLGSSSTMADVFEEDEEDEWEDTRASDKDSETKVDIEEETGLGIDIKVVEAEDEQSENIMDFSVKEGSASLREVKRKGSAALSEASSRQSNNHGIRSEHSNTSLKDEPIQEELSTQVEIVDDSLLPRPHSRAPSTNSTATPPFRPRIMKEISPMEVQSLSLQSQSLIPSSPFSTTQSSFPSPRSPFSYDTQRVSTTASSFGDENAFQMLLLGEPGPELRMSVDDVPSLSSSRSTMTKESSMNPAAYNPQFREGQRSASFSAAVSRKRSSMASLSRLISSSHGEKSKLSIESRPESFIVEGEKREKPSKSRRISRLMQFWKPKDAP</sequence>
<feature type="compositionally biased region" description="Polar residues" evidence="1">
    <location>
        <begin position="734"/>
        <end position="744"/>
    </location>
</feature>
<feature type="region of interest" description="Disordered" evidence="1">
    <location>
        <begin position="665"/>
        <end position="684"/>
    </location>
</feature>
<gene>
    <name evidence="2" type="ORF">B7463_g9608</name>
</gene>
<feature type="region of interest" description="Disordered" evidence="1">
    <location>
        <begin position="817"/>
        <end position="840"/>
    </location>
</feature>
<dbReference type="EMBL" id="NCSJ02000246">
    <property type="protein sequence ID" value="RFU26722.1"/>
    <property type="molecule type" value="Genomic_DNA"/>
</dbReference>
<feature type="compositionally biased region" description="Basic residues" evidence="1">
    <location>
        <begin position="475"/>
        <end position="488"/>
    </location>
</feature>
<proteinExistence type="predicted"/>
<organism evidence="2 3">
    <name type="scientific">Scytalidium lignicola</name>
    <name type="common">Hyphomycete</name>
    <dbReference type="NCBI Taxonomy" id="5539"/>
    <lineage>
        <taxon>Eukaryota</taxon>
        <taxon>Fungi</taxon>
        <taxon>Dikarya</taxon>
        <taxon>Ascomycota</taxon>
        <taxon>Pezizomycotina</taxon>
        <taxon>Leotiomycetes</taxon>
        <taxon>Leotiomycetes incertae sedis</taxon>
        <taxon>Scytalidium</taxon>
    </lineage>
</organism>
<feature type="compositionally biased region" description="Polar residues" evidence="1">
    <location>
        <begin position="592"/>
        <end position="607"/>
    </location>
</feature>
<name>A0A3E2H0F2_SCYLI</name>
<feature type="compositionally biased region" description="Low complexity" evidence="1">
    <location>
        <begin position="118"/>
        <end position="137"/>
    </location>
</feature>
<feature type="compositionally biased region" description="Low complexity" evidence="1">
    <location>
        <begin position="919"/>
        <end position="930"/>
    </location>
</feature>
<feature type="compositionally biased region" description="Basic and acidic residues" evidence="1">
    <location>
        <begin position="931"/>
        <end position="957"/>
    </location>
</feature>
<feature type="compositionally biased region" description="Low complexity" evidence="1">
    <location>
        <begin position="539"/>
        <end position="551"/>
    </location>
</feature>
<feature type="compositionally biased region" description="Basic and acidic residues" evidence="1">
    <location>
        <begin position="672"/>
        <end position="684"/>
    </location>
</feature>
<feature type="region of interest" description="Disordered" evidence="1">
    <location>
        <begin position="16"/>
        <end position="215"/>
    </location>
</feature>
<evidence type="ECO:0000313" key="3">
    <source>
        <dbReference type="Proteomes" id="UP000258309"/>
    </source>
</evidence>